<dbReference type="SUPFAM" id="SSF48452">
    <property type="entry name" value="TPR-like"/>
    <property type="match status" value="1"/>
</dbReference>
<dbReference type="Proteomes" id="UP000249229">
    <property type="component" value="Unassembled WGS sequence"/>
</dbReference>
<dbReference type="AlphaFoldDB" id="A0A2W5P8V0"/>
<evidence type="ECO:0008006" key="3">
    <source>
        <dbReference type="Google" id="ProtNLM"/>
    </source>
</evidence>
<dbReference type="EMBL" id="QFQI01000002">
    <property type="protein sequence ID" value="PZQ62076.1"/>
    <property type="molecule type" value="Genomic_DNA"/>
</dbReference>
<proteinExistence type="predicted"/>
<protein>
    <recommendedName>
        <fullName evidence="3">Tetratricopeptide repeat protein</fullName>
    </recommendedName>
</protein>
<name>A0A2W5P8V0_9SPHN</name>
<organism evidence="1 2">
    <name type="scientific">Sphingomonas taxi</name>
    <dbReference type="NCBI Taxonomy" id="1549858"/>
    <lineage>
        <taxon>Bacteria</taxon>
        <taxon>Pseudomonadati</taxon>
        <taxon>Pseudomonadota</taxon>
        <taxon>Alphaproteobacteria</taxon>
        <taxon>Sphingomonadales</taxon>
        <taxon>Sphingomonadaceae</taxon>
        <taxon>Sphingomonas</taxon>
    </lineage>
</organism>
<accession>A0A2W5P8V0</accession>
<evidence type="ECO:0000313" key="1">
    <source>
        <dbReference type="EMBL" id="PZQ62076.1"/>
    </source>
</evidence>
<sequence length="248" mass="27228">MMPGAASLIARAYDARTVRTRIKHARAAIAIDPDALDAYVLLASSLDDDSPERLTLLREGAARGRSAWAREVAHPDTCDFWLDHDTRPFMRLLHLLALELWETGDTAGAIAEAEGLLRLNPNDNQGIRELLTDWYGAVGAWDALRALLARYPDDWSTSHHYARWLLAFRDGQPTADALADALEVNPHVPRFLADLLARPDEEGRFAGFVTAGGADEAHDYAQSARPAWAKVPGAVERLVRDAATRSGS</sequence>
<dbReference type="InterPro" id="IPR011990">
    <property type="entry name" value="TPR-like_helical_dom_sf"/>
</dbReference>
<gene>
    <name evidence="1" type="ORF">DI544_05670</name>
</gene>
<evidence type="ECO:0000313" key="2">
    <source>
        <dbReference type="Proteomes" id="UP000249229"/>
    </source>
</evidence>
<comment type="caution">
    <text evidence="1">The sequence shown here is derived from an EMBL/GenBank/DDBJ whole genome shotgun (WGS) entry which is preliminary data.</text>
</comment>
<dbReference type="Gene3D" id="1.25.40.10">
    <property type="entry name" value="Tetratricopeptide repeat domain"/>
    <property type="match status" value="1"/>
</dbReference>
<reference evidence="1 2" key="1">
    <citation type="submission" date="2017-08" db="EMBL/GenBank/DDBJ databases">
        <title>Infants hospitalized years apart are colonized by the same room-sourced microbial strains.</title>
        <authorList>
            <person name="Brooks B."/>
            <person name="Olm M.R."/>
            <person name="Firek B.A."/>
            <person name="Baker R."/>
            <person name="Thomas B.C."/>
            <person name="Morowitz M.J."/>
            <person name="Banfield J.F."/>
        </authorList>
    </citation>
    <scope>NUCLEOTIDE SEQUENCE [LARGE SCALE GENOMIC DNA]</scope>
    <source>
        <strain evidence="1">S2_005_001_R1_22</strain>
    </source>
</reference>